<evidence type="ECO:0000256" key="10">
    <source>
        <dbReference type="ARBA" id="ARBA00022737"/>
    </source>
</evidence>
<dbReference type="GO" id="GO:1905477">
    <property type="term" value="P:positive regulation of protein localization to membrane"/>
    <property type="evidence" value="ECO:0007669"/>
    <property type="project" value="UniProtKB-ARBA"/>
</dbReference>
<accession>A0A8T2K578</accession>
<evidence type="ECO:0000256" key="17">
    <source>
        <dbReference type="ARBA" id="ARBA00069717"/>
    </source>
</evidence>
<feature type="compositionally biased region" description="Polar residues" evidence="19">
    <location>
        <begin position="186"/>
        <end position="195"/>
    </location>
</feature>
<keyword evidence="16" id="KW-0539">Nucleus</keyword>
<keyword evidence="10" id="KW-0677">Repeat</keyword>
<keyword evidence="21" id="KW-1185">Reference proteome</keyword>
<evidence type="ECO:0000256" key="3">
    <source>
        <dbReference type="ARBA" id="ARBA00004236"/>
    </source>
</evidence>
<dbReference type="SMART" id="SM00185">
    <property type="entry name" value="ARM"/>
    <property type="match status" value="7"/>
</dbReference>
<keyword evidence="15" id="KW-0472">Membrane</keyword>
<sequence>MLASPSPLKTALASEVFQWQNESSLAVPSDKCLRSGVSGDQRVKEQVLMTARRQKSRGSSSSPGYRASMYETLADNNNMNLNSNSNYYSKYQAGSPGVYQYNGTLKRDNQRFSSYSQADTWGQHRNMSYGAPISPGSDFNYKHTLKSSRSEPDLTGPEGRSTLKRQNQYNVHNQNYQHQQHHQRSSRGGTQNSSFYSYQNTQQKRNIMPTTRTSSISANQQHHSYYSTLQRNNNIGLSKQDTCGTIPVPYGIDSRDDFDGGVMTLERAVEQLGYPNDKYQTAGANFIQHACYQDENSKNLVYQYNGISKLVSLLQSPNENVQQAAAGALRNLVFKNTANKIETSQKGGVREAVSALRRTNNQDTQKQLTGLLWNLSSTDQLKHELVKEALPVLNECVVIPYSGLSENSMSGQKCMVDSEVFFNATGCLRNLSSADVGRQAMRNCPGLVDSLMHYIRKCLANNMPDDKSVENCACILHNLSYHLDSEVQNKYTHLNEQMTRNQQSDKSSTGCFSNKSDKLQNNNFELPLPEEDANPKGPGLLSHSSAIRTYLSLLGQSKKDSTLEACAGALQNLTASKGQMSNGMSQIIGLKEKGLPQITNLLQSGNADVVKTGFSLLSNMSRHPALHKSMATQVLPDVSRLLSQPSLNTTNSEDILSSACYTMRNLVMAEPQIAKQNISGNLLGNLVNMCKSGTSIQYMFSLSLVPQSPSPLTDYLTLCEEKHAQ</sequence>
<feature type="repeat" description="ARM" evidence="18">
    <location>
        <begin position="305"/>
        <end position="347"/>
    </location>
</feature>
<keyword evidence="11" id="KW-0694">RNA-binding</keyword>
<evidence type="ECO:0000256" key="2">
    <source>
        <dbReference type="ARBA" id="ARBA00004210"/>
    </source>
</evidence>
<dbReference type="GO" id="GO:0010494">
    <property type="term" value="C:cytoplasmic stress granule"/>
    <property type="evidence" value="ECO:0007669"/>
    <property type="project" value="UniProtKB-SubCell"/>
</dbReference>
<evidence type="ECO:0000256" key="16">
    <source>
        <dbReference type="ARBA" id="ARBA00023242"/>
    </source>
</evidence>
<dbReference type="InterPro" id="IPR016024">
    <property type="entry name" value="ARM-type_fold"/>
</dbReference>
<evidence type="ECO:0000256" key="11">
    <source>
        <dbReference type="ARBA" id="ARBA00022884"/>
    </source>
</evidence>
<dbReference type="GO" id="GO:0001533">
    <property type="term" value="C:cornified envelope"/>
    <property type="evidence" value="ECO:0007669"/>
    <property type="project" value="UniProtKB-ARBA"/>
</dbReference>
<keyword evidence="12" id="KW-0130">Cell adhesion</keyword>
<evidence type="ECO:0000256" key="18">
    <source>
        <dbReference type="PROSITE-ProRule" id="PRU00259"/>
    </source>
</evidence>
<dbReference type="GO" id="GO:0003723">
    <property type="term" value="F:RNA binding"/>
    <property type="evidence" value="ECO:0007669"/>
    <property type="project" value="UniProtKB-KW"/>
</dbReference>
<organism evidence="20 21">
    <name type="scientific">Hymenochirus boettgeri</name>
    <name type="common">Congo dwarf clawed frog</name>
    <dbReference type="NCBI Taxonomy" id="247094"/>
    <lineage>
        <taxon>Eukaryota</taxon>
        <taxon>Metazoa</taxon>
        <taxon>Chordata</taxon>
        <taxon>Craniata</taxon>
        <taxon>Vertebrata</taxon>
        <taxon>Euteleostomi</taxon>
        <taxon>Amphibia</taxon>
        <taxon>Batrachia</taxon>
        <taxon>Anura</taxon>
        <taxon>Pipoidea</taxon>
        <taxon>Pipidae</taxon>
        <taxon>Pipinae</taxon>
        <taxon>Hymenochirus</taxon>
    </lineage>
</organism>
<evidence type="ECO:0000256" key="13">
    <source>
        <dbReference type="ARBA" id="ARBA00022949"/>
    </source>
</evidence>
<feature type="region of interest" description="Disordered" evidence="19">
    <location>
        <begin position="126"/>
        <end position="161"/>
    </location>
</feature>
<keyword evidence="13" id="KW-0965">Cell junction</keyword>
<evidence type="ECO:0000256" key="4">
    <source>
        <dbReference type="ARBA" id="ARBA00004556"/>
    </source>
</evidence>
<comment type="caution">
    <text evidence="20">The sequence shown here is derived from an EMBL/GenBank/DDBJ whole genome shotgun (WGS) entry which is preliminary data.</text>
</comment>
<evidence type="ECO:0000256" key="5">
    <source>
        <dbReference type="ARBA" id="ARBA00004568"/>
    </source>
</evidence>
<dbReference type="PANTHER" id="PTHR10372:SF3">
    <property type="entry name" value="PLAKOPHILIN-1"/>
    <property type="match status" value="1"/>
</dbReference>
<protein>
    <recommendedName>
        <fullName evidence="17">Plakophilin-1</fullName>
    </recommendedName>
</protein>
<dbReference type="GO" id="GO:0003677">
    <property type="term" value="F:DNA binding"/>
    <property type="evidence" value="ECO:0007669"/>
    <property type="project" value="UniProtKB-KW"/>
</dbReference>
<dbReference type="EMBL" id="JAACNH010000002">
    <property type="protein sequence ID" value="KAG8450974.1"/>
    <property type="molecule type" value="Genomic_DNA"/>
</dbReference>
<dbReference type="Gene3D" id="1.25.10.10">
    <property type="entry name" value="Leucine-rich Repeat Variant"/>
    <property type="match status" value="1"/>
</dbReference>
<evidence type="ECO:0000313" key="20">
    <source>
        <dbReference type="EMBL" id="KAG8450974.1"/>
    </source>
</evidence>
<dbReference type="InterPro" id="IPR011989">
    <property type="entry name" value="ARM-like"/>
</dbReference>
<dbReference type="AlphaFoldDB" id="A0A8T2K578"/>
<proteinExistence type="inferred from homology"/>
<dbReference type="InterPro" id="IPR000225">
    <property type="entry name" value="Armadillo"/>
</dbReference>
<keyword evidence="7" id="KW-1003">Cell membrane</keyword>
<dbReference type="GO" id="GO:0022407">
    <property type="term" value="P:regulation of cell-cell adhesion"/>
    <property type="evidence" value="ECO:0007669"/>
    <property type="project" value="UniProtKB-ARBA"/>
</dbReference>
<dbReference type="PANTHER" id="PTHR10372">
    <property type="entry name" value="PLAKOPHILLIN-RELATED"/>
    <property type="match status" value="1"/>
</dbReference>
<dbReference type="GO" id="GO:0048471">
    <property type="term" value="C:perinuclear region of cytoplasm"/>
    <property type="evidence" value="ECO:0007669"/>
    <property type="project" value="UniProtKB-SubCell"/>
</dbReference>
<dbReference type="GO" id="GO:0098609">
    <property type="term" value="P:cell-cell adhesion"/>
    <property type="evidence" value="ECO:0007669"/>
    <property type="project" value="InterPro"/>
</dbReference>
<evidence type="ECO:0000256" key="14">
    <source>
        <dbReference type="ARBA" id="ARBA00023125"/>
    </source>
</evidence>
<comment type="subcellular location">
    <subcellularLocation>
        <location evidence="5">Cell junction</location>
        <location evidence="5">Desmosome</location>
    </subcellularLocation>
    <subcellularLocation>
        <location evidence="3">Cell membrane</location>
    </subcellularLocation>
    <subcellularLocation>
        <location evidence="2">Cytoplasm</location>
        <location evidence="2">Stress granule</location>
    </subcellularLocation>
    <subcellularLocation>
        <location evidence="4">Cytoplasm</location>
        <location evidence="4">Perinuclear region</location>
    </subcellularLocation>
    <subcellularLocation>
        <location evidence="1">Nucleus</location>
    </subcellularLocation>
</comment>
<comment type="similarity">
    <text evidence="6">Belongs to the beta-catenin family.</text>
</comment>
<keyword evidence="8" id="KW-0963">Cytoplasm</keyword>
<evidence type="ECO:0000256" key="15">
    <source>
        <dbReference type="ARBA" id="ARBA00023136"/>
    </source>
</evidence>
<keyword evidence="9" id="KW-0597">Phosphoprotein</keyword>
<dbReference type="Proteomes" id="UP000812440">
    <property type="component" value="Chromosome 2"/>
</dbReference>
<dbReference type="GO" id="GO:0045785">
    <property type="term" value="P:positive regulation of cell adhesion"/>
    <property type="evidence" value="ECO:0007669"/>
    <property type="project" value="UniProtKB-ARBA"/>
</dbReference>
<evidence type="ECO:0000256" key="7">
    <source>
        <dbReference type="ARBA" id="ARBA00022475"/>
    </source>
</evidence>
<evidence type="ECO:0000256" key="9">
    <source>
        <dbReference type="ARBA" id="ARBA00022553"/>
    </source>
</evidence>
<dbReference type="InterPro" id="IPR028435">
    <property type="entry name" value="Plakophilin/d_Catenin"/>
</dbReference>
<keyword evidence="14" id="KW-0238">DNA-binding</keyword>
<evidence type="ECO:0000256" key="19">
    <source>
        <dbReference type="SAM" id="MobiDB-lite"/>
    </source>
</evidence>
<dbReference type="Pfam" id="PF00514">
    <property type="entry name" value="Arm"/>
    <property type="match status" value="2"/>
</dbReference>
<dbReference type="PROSITE" id="PS50176">
    <property type="entry name" value="ARM_REPEAT"/>
    <property type="match status" value="1"/>
</dbReference>
<reference evidence="20" key="1">
    <citation type="thesis" date="2020" institute="ProQuest LLC" country="789 East Eisenhower Parkway, Ann Arbor, MI, USA">
        <title>Comparative Genomics and Chromosome Evolution.</title>
        <authorList>
            <person name="Mudd A.B."/>
        </authorList>
    </citation>
    <scope>NUCLEOTIDE SEQUENCE</scope>
    <source>
        <strain evidence="20">Female2</strain>
        <tissue evidence="20">Blood</tissue>
    </source>
</reference>
<gene>
    <name evidence="20" type="ORF">GDO86_003307</name>
</gene>
<evidence type="ECO:0000256" key="8">
    <source>
        <dbReference type="ARBA" id="ARBA00022490"/>
    </source>
</evidence>
<dbReference type="SUPFAM" id="SSF48371">
    <property type="entry name" value="ARM repeat"/>
    <property type="match status" value="1"/>
</dbReference>
<feature type="region of interest" description="Disordered" evidence="19">
    <location>
        <begin position="175"/>
        <end position="195"/>
    </location>
</feature>
<dbReference type="GO" id="GO:0030057">
    <property type="term" value="C:desmosome"/>
    <property type="evidence" value="ECO:0007669"/>
    <property type="project" value="UniProtKB-SubCell"/>
</dbReference>
<dbReference type="FunFam" id="1.25.10.10:FF:000135">
    <property type="entry name" value="Plakophilin 1"/>
    <property type="match status" value="1"/>
</dbReference>
<dbReference type="GO" id="GO:0005634">
    <property type="term" value="C:nucleus"/>
    <property type="evidence" value="ECO:0007669"/>
    <property type="project" value="UniProtKB-SubCell"/>
</dbReference>
<dbReference type="OrthoDB" id="3245100at2759"/>
<dbReference type="GO" id="GO:0005912">
    <property type="term" value="C:adherens junction"/>
    <property type="evidence" value="ECO:0007669"/>
    <property type="project" value="TreeGrafter"/>
</dbReference>
<evidence type="ECO:0000313" key="21">
    <source>
        <dbReference type="Proteomes" id="UP000812440"/>
    </source>
</evidence>
<evidence type="ECO:0000256" key="6">
    <source>
        <dbReference type="ARBA" id="ARBA00005462"/>
    </source>
</evidence>
<name>A0A8T2K578_9PIPI</name>
<evidence type="ECO:0000256" key="12">
    <source>
        <dbReference type="ARBA" id="ARBA00022889"/>
    </source>
</evidence>
<evidence type="ECO:0000256" key="1">
    <source>
        <dbReference type="ARBA" id="ARBA00004123"/>
    </source>
</evidence>